<keyword evidence="5" id="KW-1015">Disulfide bond</keyword>
<dbReference type="SMART" id="SM00409">
    <property type="entry name" value="IG"/>
    <property type="match status" value="1"/>
</dbReference>
<dbReference type="Proteomes" id="UP000515140">
    <property type="component" value="Unplaced"/>
</dbReference>
<feature type="chain" id="PRO_5027594975" evidence="7">
    <location>
        <begin position="18"/>
        <end position="282"/>
    </location>
</feature>
<evidence type="ECO:0000256" key="5">
    <source>
        <dbReference type="ARBA" id="ARBA00023157"/>
    </source>
</evidence>
<evidence type="ECO:0000256" key="2">
    <source>
        <dbReference type="ARBA" id="ARBA00022692"/>
    </source>
</evidence>
<dbReference type="InParanoid" id="A0A6P5JB52"/>
<dbReference type="PROSITE" id="PS50835">
    <property type="entry name" value="IG_LIKE"/>
    <property type="match status" value="1"/>
</dbReference>
<evidence type="ECO:0000256" key="6">
    <source>
        <dbReference type="SAM" id="MobiDB-lite"/>
    </source>
</evidence>
<reference evidence="10" key="1">
    <citation type="submission" date="2025-08" db="UniProtKB">
        <authorList>
            <consortium name="RefSeq"/>
        </authorList>
    </citation>
    <scope>IDENTIFICATION</scope>
    <source>
        <tissue evidence="10">Spleen</tissue>
    </source>
</reference>
<feature type="domain" description="Ig-like" evidence="8">
    <location>
        <begin position="13"/>
        <end position="123"/>
    </location>
</feature>
<dbReference type="CTD" id="146894"/>
<sequence>MRLLLLWGWIVIPGYEALVGPKEVSGPEGSSLSVQCSYEDKHEDKKKYWCRDKGIIFSLCDTFIITEAGKEETDGKVSIKDNPENRTFTVIMREVTLKDAGKYQCGISLIGFDEIFAVTVVVSSGLGSSVSPNSSLQPLSTRSVQQGAKVWETQSPELRLGSSVSPNPSLQPLSTRSVRQVAKVWETQSPELKLGSSVSSHLALQPLSTRSVQQGAKVHPRVNTRAEIRQRGQETLQTRTQQDTAQAVTSHHSSSDMNPRSRPFIPLIEFWLRASSSCCYWW</sequence>
<dbReference type="FunFam" id="2.60.40.10:FF:000370">
    <property type="entry name" value="CMRF35-like molecule 1"/>
    <property type="match status" value="1"/>
</dbReference>
<evidence type="ECO:0000256" key="3">
    <source>
        <dbReference type="ARBA" id="ARBA00022729"/>
    </source>
</evidence>
<evidence type="ECO:0000256" key="7">
    <source>
        <dbReference type="SAM" id="SignalP"/>
    </source>
</evidence>
<keyword evidence="9" id="KW-1185">Reference proteome</keyword>
<dbReference type="KEGG" id="pcw:110198408"/>
<dbReference type="InterPro" id="IPR003599">
    <property type="entry name" value="Ig_sub"/>
</dbReference>
<name>A0A6P5JB52_PHACI</name>
<evidence type="ECO:0000256" key="4">
    <source>
        <dbReference type="ARBA" id="ARBA00023136"/>
    </source>
</evidence>
<feature type="signal peptide" evidence="7">
    <location>
        <begin position="1"/>
        <end position="17"/>
    </location>
</feature>
<dbReference type="GO" id="GO:0004888">
    <property type="term" value="F:transmembrane signaling receptor activity"/>
    <property type="evidence" value="ECO:0007669"/>
    <property type="project" value="TreeGrafter"/>
</dbReference>
<gene>
    <name evidence="10" type="primary">CD300LG</name>
</gene>
<feature type="compositionally biased region" description="Polar residues" evidence="6">
    <location>
        <begin position="233"/>
        <end position="258"/>
    </location>
</feature>
<dbReference type="SUPFAM" id="SSF48726">
    <property type="entry name" value="Immunoglobulin"/>
    <property type="match status" value="1"/>
</dbReference>
<dbReference type="InterPro" id="IPR013106">
    <property type="entry name" value="Ig_V-set"/>
</dbReference>
<dbReference type="Pfam" id="PF07686">
    <property type="entry name" value="V-set"/>
    <property type="match status" value="1"/>
</dbReference>
<dbReference type="GeneID" id="110198408"/>
<dbReference type="RefSeq" id="XP_020828331.1">
    <property type="nucleotide sequence ID" value="XM_020972672.1"/>
</dbReference>
<keyword evidence="2" id="KW-0812">Transmembrane</keyword>
<dbReference type="GO" id="GO:0005886">
    <property type="term" value="C:plasma membrane"/>
    <property type="evidence" value="ECO:0007669"/>
    <property type="project" value="TreeGrafter"/>
</dbReference>
<dbReference type="InterPro" id="IPR007110">
    <property type="entry name" value="Ig-like_dom"/>
</dbReference>
<dbReference type="Gene3D" id="2.60.40.10">
    <property type="entry name" value="Immunoglobulins"/>
    <property type="match status" value="1"/>
</dbReference>
<keyword evidence="4" id="KW-0472">Membrane</keyword>
<organism evidence="9 10">
    <name type="scientific">Phascolarctos cinereus</name>
    <name type="common">Koala</name>
    <dbReference type="NCBI Taxonomy" id="38626"/>
    <lineage>
        <taxon>Eukaryota</taxon>
        <taxon>Metazoa</taxon>
        <taxon>Chordata</taxon>
        <taxon>Craniata</taxon>
        <taxon>Vertebrata</taxon>
        <taxon>Euteleostomi</taxon>
        <taxon>Mammalia</taxon>
        <taxon>Metatheria</taxon>
        <taxon>Diprotodontia</taxon>
        <taxon>Phascolarctidae</taxon>
        <taxon>Phascolarctos</taxon>
    </lineage>
</organism>
<evidence type="ECO:0000259" key="8">
    <source>
        <dbReference type="PROSITE" id="PS50835"/>
    </source>
</evidence>
<protein>
    <submittedName>
        <fullName evidence="10">CMRF35-like molecule 9 isoform X1</fullName>
    </submittedName>
</protein>
<dbReference type="AlphaFoldDB" id="A0A6P5JB52"/>
<dbReference type="CDD" id="cd05716">
    <property type="entry name" value="IgV_pIgR_like"/>
    <property type="match status" value="1"/>
</dbReference>
<dbReference type="InterPro" id="IPR036179">
    <property type="entry name" value="Ig-like_dom_sf"/>
</dbReference>
<evidence type="ECO:0000313" key="9">
    <source>
        <dbReference type="Proteomes" id="UP000515140"/>
    </source>
</evidence>
<feature type="region of interest" description="Disordered" evidence="6">
    <location>
        <begin position="232"/>
        <end position="259"/>
    </location>
</feature>
<dbReference type="PANTHER" id="PTHR11860">
    <property type="entry name" value="POLYMERIC-IMMUNOGLOBULIN RECEPTOR"/>
    <property type="match status" value="1"/>
</dbReference>
<proteinExistence type="predicted"/>
<comment type="subcellular location">
    <subcellularLocation>
        <location evidence="1">Membrane</location>
    </subcellularLocation>
</comment>
<keyword evidence="3 7" id="KW-0732">Signal</keyword>
<dbReference type="FunCoup" id="A0A6P5JB52">
    <property type="interactions" value="529"/>
</dbReference>
<evidence type="ECO:0000256" key="1">
    <source>
        <dbReference type="ARBA" id="ARBA00004370"/>
    </source>
</evidence>
<dbReference type="InterPro" id="IPR013783">
    <property type="entry name" value="Ig-like_fold"/>
</dbReference>
<dbReference type="InterPro" id="IPR050671">
    <property type="entry name" value="CD300_family_receptors"/>
</dbReference>
<evidence type="ECO:0000313" key="10">
    <source>
        <dbReference type="RefSeq" id="XP_020828331.1"/>
    </source>
</evidence>
<dbReference type="PANTHER" id="PTHR11860:SF62">
    <property type="entry name" value="CMRF35-LIKE MOLECULE 9"/>
    <property type="match status" value="1"/>
</dbReference>
<accession>A0A6P5JB52</accession>